<evidence type="ECO:0000256" key="3">
    <source>
        <dbReference type="ARBA" id="ARBA00023136"/>
    </source>
</evidence>
<dbReference type="Proteomes" id="UP000639396">
    <property type="component" value="Unassembled WGS sequence"/>
</dbReference>
<keyword evidence="1" id="KW-1003">Cell membrane</keyword>
<proteinExistence type="predicted"/>
<keyword evidence="4" id="KW-0564">Palmitate</keyword>
<dbReference type="PANTHER" id="PTHR43649">
    <property type="entry name" value="ARABINOSE-BINDING PROTEIN-RELATED"/>
    <property type="match status" value="1"/>
</dbReference>
<dbReference type="RefSeq" id="WP_190929492.1">
    <property type="nucleotide sequence ID" value="NZ_JACXJA010000023.1"/>
</dbReference>
<gene>
    <name evidence="7" type="ORF">IDH45_17875</name>
</gene>
<evidence type="ECO:0000256" key="6">
    <source>
        <dbReference type="SAM" id="SignalP"/>
    </source>
</evidence>
<dbReference type="Pfam" id="PF01547">
    <property type="entry name" value="SBP_bac_1"/>
    <property type="match status" value="1"/>
</dbReference>
<dbReference type="Gene3D" id="3.40.190.10">
    <property type="entry name" value="Periplasmic binding protein-like II"/>
    <property type="match status" value="2"/>
</dbReference>
<feature type="signal peptide" evidence="6">
    <location>
        <begin position="1"/>
        <end position="19"/>
    </location>
</feature>
<keyword evidence="5" id="KW-0449">Lipoprotein</keyword>
<keyword evidence="2 6" id="KW-0732">Signal</keyword>
<dbReference type="EMBL" id="JACXJA010000023">
    <property type="protein sequence ID" value="MBD2863860.1"/>
    <property type="molecule type" value="Genomic_DNA"/>
</dbReference>
<protein>
    <submittedName>
        <fullName evidence="7">Extracellular solute-binding protein</fullName>
    </submittedName>
</protein>
<accession>A0A927CDK6</accession>
<evidence type="ECO:0000313" key="8">
    <source>
        <dbReference type="Proteomes" id="UP000639396"/>
    </source>
</evidence>
<dbReference type="PANTHER" id="PTHR43649:SF33">
    <property type="entry name" value="POLYGALACTURONAN_RHAMNOGALACTURONAN-BINDING PROTEIN YTCQ"/>
    <property type="match status" value="1"/>
</dbReference>
<comment type="caution">
    <text evidence="7">The sequence shown here is derived from an EMBL/GenBank/DDBJ whole genome shotgun (WGS) entry which is preliminary data.</text>
</comment>
<keyword evidence="3" id="KW-0472">Membrane</keyword>
<dbReference type="PROSITE" id="PS51257">
    <property type="entry name" value="PROKAR_LIPOPROTEIN"/>
    <property type="match status" value="1"/>
</dbReference>
<evidence type="ECO:0000256" key="1">
    <source>
        <dbReference type="ARBA" id="ARBA00022475"/>
    </source>
</evidence>
<dbReference type="SUPFAM" id="SSF53850">
    <property type="entry name" value="Periplasmic binding protein-like II"/>
    <property type="match status" value="1"/>
</dbReference>
<evidence type="ECO:0000256" key="5">
    <source>
        <dbReference type="ARBA" id="ARBA00023288"/>
    </source>
</evidence>
<keyword evidence="8" id="KW-1185">Reference proteome</keyword>
<name>A0A927CDK6_9BACL</name>
<dbReference type="AlphaFoldDB" id="A0A927CDK6"/>
<feature type="chain" id="PRO_5038526578" evidence="6">
    <location>
        <begin position="20"/>
        <end position="509"/>
    </location>
</feature>
<evidence type="ECO:0000256" key="4">
    <source>
        <dbReference type="ARBA" id="ARBA00023139"/>
    </source>
</evidence>
<dbReference type="InterPro" id="IPR050490">
    <property type="entry name" value="Bact_solute-bd_prot1"/>
</dbReference>
<sequence>MKKGISILALTALTGLTIAGCGGGKQESGNGAGTASEQNGALAKKTFSMLTESHPSTPFSKDWLVWKLIEQKTGATFQVQTPSGKLEDTINLSIASGDMPELMFMYGRTQANKYGQQGALVNILDHTGDMPNFKKWMEKYPDIAKAQLAADGKMYMFPNEGFGEANRMIWMYRDDVFKKHNLKTPATFDELYEVLKKLKVLYPNSYPFSFRTGGNLLLLKTMSAHFGTNEGFYHNGGDVSYGPTEANYRKMLEYLNKFYKEGLMPPDWLTVDAKKWQDMMSTDQSFVTFDYIGRIDFYNNALRKDKPDFNLAFMAPPAGFPGAKQQNAYMHVVDSGLTVSIKSKQVKEIMKTIDFLYSEDGRTMASWGQEGTTYTVENGKKKLNPEYTDATELRKRTGLASNGTYTWIDYDALLSIASKELQQAYAEARKYDAPYRALPDFNQNELETITTTGAAVDKYRDEHVIKFILGENSFDNWNQYVTGLNNLGLPKLAELYKTAYSRAAGANLK</sequence>
<evidence type="ECO:0000313" key="7">
    <source>
        <dbReference type="EMBL" id="MBD2863860.1"/>
    </source>
</evidence>
<organism evidence="7 8">
    <name type="scientific">Paenibacillus oceani</name>
    <dbReference type="NCBI Taxonomy" id="2772510"/>
    <lineage>
        <taxon>Bacteria</taxon>
        <taxon>Bacillati</taxon>
        <taxon>Bacillota</taxon>
        <taxon>Bacilli</taxon>
        <taxon>Bacillales</taxon>
        <taxon>Paenibacillaceae</taxon>
        <taxon>Paenibacillus</taxon>
    </lineage>
</organism>
<evidence type="ECO:0000256" key="2">
    <source>
        <dbReference type="ARBA" id="ARBA00022729"/>
    </source>
</evidence>
<reference evidence="7" key="1">
    <citation type="submission" date="2020-09" db="EMBL/GenBank/DDBJ databases">
        <title>A novel bacterium of genus Paenibacillus, isolated from South China Sea.</title>
        <authorList>
            <person name="Huang H."/>
            <person name="Mo K."/>
            <person name="Hu Y."/>
        </authorList>
    </citation>
    <scope>NUCLEOTIDE SEQUENCE</scope>
    <source>
        <strain evidence="7">IB182363</strain>
    </source>
</reference>
<dbReference type="InterPro" id="IPR006059">
    <property type="entry name" value="SBP"/>
</dbReference>